<gene>
    <name evidence="1" type="ORF">AKAME5_002359100</name>
</gene>
<proteinExistence type="predicted"/>
<keyword evidence="2" id="KW-1185">Reference proteome</keyword>
<reference evidence="1" key="1">
    <citation type="submission" date="2022-08" db="EMBL/GenBank/DDBJ databases">
        <title>Genome sequencing of akame (Lates japonicus).</title>
        <authorList>
            <person name="Hashiguchi Y."/>
            <person name="Takahashi H."/>
        </authorList>
    </citation>
    <scope>NUCLEOTIDE SEQUENCE</scope>
    <source>
        <strain evidence="1">Kochi</strain>
    </source>
</reference>
<organism evidence="1 2">
    <name type="scientific">Lates japonicus</name>
    <name type="common">Japanese lates</name>
    <dbReference type="NCBI Taxonomy" id="270547"/>
    <lineage>
        <taxon>Eukaryota</taxon>
        <taxon>Metazoa</taxon>
        <taxon>Chordata</taxon>
        <taxon>Craniata</taxon>
        <taxon>Vertebrata</taxon>
        <taxon>Euteleostomi</taxon>
        <taxon>Actinopterygii</taxon>
        <taxon>Neopterygii</taxon>
        <taxon>Teleostei</taxon>
        <taxon>Neoteleostei</taxon>
        <taxon>Acanthomorphata</taxon>
        <taxon>Carangaria</taxon>
        <taxon>Carangaria incertae sedis</taxon>
        <taxon>Centropomidae</taxon>
        <taxon>Lates</taxon>
    </lineage>
</organism>
<sequence length="156" mass="17950">MRGMNGKFNASNRSVFSRYHIAFPRPKEEGEEAYEEEEDRVFQISPHDGLPAQTKKSLTSLTIGFFRSPRLNIRRLRARCAPFEEKLGRRFMVTRRSSTLTRCRAASTRLKLDQSSILNPFFVSLALLDVEKEKGVSRLHADLNHEAVRQMLAVPQ</sequence>
<dbReference type="Proteomes" id="UP001279410">
    <property type="component" value="Unassembled WGS sequence"/>
</dbReference>
<evidence type="ECO:0000313" key="2">
    <source>
        <dbReference type="Proteomes" id="UP001279410"/>
    </source>
</evidence>
<dbReference type="AlphaFoldDB" id="A0AAD3NCZ3"/>
<dbReference type="EMBL" id="BRZM01000949">
    <property type="protein sequence ID" value="GLD72267.1"/>
    <property type="molecule type" value="Genomic_DNA"/>
</dbReference>
<accession>A0AAD3NCZ3</accession>
<name>A0AAD3NCZ3_LATJO</name>
<protein>
    <submittedName>
        <fullName evidence="1">Dedicator of cytokinesis protein 10 isoform X1</fullName>
    </submittedName>
</protein>
<evidence type="ECO:0000313" key="1">
    <source>
        <dbReference type="EMBL" id="GLD72267.1"/>
    </source>
</evidence>
<comment type="caution">
    <text evidence="1">The sequence shown here is derived from an EMBL/GenBank/DDBJ whole genome shotgun (WGS) entry which is preliminary data.</text>
</comment>